<dbReference type="InterPro" id="IPR003709">
    <property type="entry name" value="VanY-like_core_dom"/>
</dbReference>
<accession>A0A5B8LNU0</accession>
<proteinExistence type="predicted"/>
<protein>
    <submittedName>
        <fullName evidence="2">M15 family metallopeptidase</fullName>
    </submittedName>
</protein>
<dbReference type="Gene3D" id="3.30.1380.10">
    <property type="match status" value="1"/>
</dbReference>
<gene>
    <name evidence="2" type="ORF">FPZ24_05600</name>
</gene>
<dbReference type="GO" id="GO:0008233">
    <property type="term" value="F:peptidase activity"/>
    <property type="evidence" value="ECO:0007669"/>
    <property type="project" value="InterPro"/>
</dbReference>
<dbReference type="Proteomes" id="UP000315673">
    <property type="component" value="Chromosome"/>
</dbReference>
<dbReference type="PANTHER" id="PTHR34385:SF1">
    <property type="entry name" value="PEPTIDOGLYCAN L-ALANYL-D-GLUTAMATE ENDOPEPTIDASE CWLK"/>
    <property type="match status" value="1"/>
</dbReference>
<organism evidence="2 3">
    <name type="scientific">Sphingomonas panacisoli</name>
    <dbReference type="NCBI Taxonomy" id="1813879"/>
    <lineage>
        <taxon>Bacteria</taxon>
        <taxon>Pseudomonadati</taxon>
        <taxon>Pseudomonadota</taxon>
        <taxon>Alphaproteobacteria</taxon>
        <taxon>Sphingomonadales</taxon>
        <taxon>Sphingomonadaceae</taxon>
        <taxon>Sphingomonas</taxon>
    </lineage>
</organism>
<dbReference type="EMBL" id="CP042306">
    <property type="protein sequence ID" value="QDZ09062.1"/>
    <property type="molecule type" value="Genomic_DNA"/>
</dbReference>
<keyword evidence="3" id="KW-1185">Reference proteome</keyword>
<dbReference type="PANTHER" id="PTHR34385">
    <property type="entry name" value="D-ALANYL-D-ALANINE CARBOXYPEPTIDASE"/>
    <property type="match status" value="1"/>
</dbReference>
<evidence type="ECO:0000313" key="2">
    <source>
        <dbReference type="EMBL" id="QDZ09062.1"/>
    </source>
</evidence>
<reference evidence="2 3" key="1">
    <citation type="submission" date="2019-07" db="EMBL/GenBank/DDBJ databases">
        <title>Full genome sequence of Sphingomonas sp. 4R-6-7(HKS19).</title>
        <authorList>
            <person name="Im W.-T."/>
        </authorList>
    </citation>
    <scope>NUCLEOTIDE SEQUENCE [LARGE SCALE GENOMIC DNA]</scope>
    <source>
        <strain evidence="2 3">HKS19</strain>
    </source>
</reference>
<dbReference type="Pfam" id="PF02557">
    <property type="entry name" value="VanY"/>
    <property type="match status" value="1"/>
</dbReference>
<dbReference type="OrthoDB" id="9792074at2"/>
<feature type="domain" description="D-alanyl-D-alanine carboxypeptidase-like core" evidence="1">
    <location>
        <begin position="51"/>
        <end position="185"/>
    </location>
</feature>
<dbReference type="AlphaFoldDB" id="A0A5B8LNU0"/>
<dbReference type="InterPro" id="IPR009045">
    <property type="entry name" value="Zn_M74/Hedgehog-like"/>
</dbReference>
<evidence type="ECO:0000259" key="1">
    <source>
        <dbReference type="Pfam" id="PF02557"/>
    </source>
</evidence>
<name>A0A5B8LNU0_9SPHN</name>
<sequence>MAFTPVTLCPGQNVEPMADGRMLGHLPYAEANPADLVTIPGDFGVGRPCVMHRDAAAAMSQLLAAADLVPAVKGKLRGISCFRTIERQRSIFCSQIGPKKRCANAAERAKSSGPPGYSEHATGYALDFAIRPLTKGCGDVSDCIARTAPGKWLLQHAPEFGFELSFPAGNAQGVTWEPWHWRWVGTSAAAPGAATARALFTTARTRFPALPGIRDAVVPPEWQKAIAPTPTASPTPVWPKP</sequence>
<dbReference type="KEGG" id="spai:FPZ24_05600"/>
<dbReference type="GO" id="GO:0006508">
    <property type="term" value="P:proteolysis"/>
    <property type="evidence" value="ECO:0007669"/>
    <property type="project" value="InterPro"/>
</dbReference>
<dbReference type="CDD" id="cd14852">
    <property type="entry name" value="LD-carboxypeptidase"/>
    <property type="match status" value="1"/>
</dbReference>
<dbReference type="InterPro" id="IPR058193">
    <property type="entry name" value="VanY/YodJ_core_dom"/>
</dbReference>
<evidence type="ECO:0000313" key="3">
    <source>
        <dbReference type="Proteomes" id="UP000315673"/>
    </source>
</evidence>
<dbReference type="SUPFAM" id="SSF55166">
    <property type="entry name" value="Hedgehog/DD-peptidase"/>
    <property type="match status" value="1"/>
</dbReference>
<dbReference type="InterPro" id="IPR052179">
    <property type="entry name" value="DD-CPase-like"/>
</dbReference>